<dbReference type="AlphaFoldDB" id="A0A0S4TH97"/>
<dbReference type="VEuPathDB" id="CryptoDB:Chro.50256"/>
<dbReference type="PANTHER" id="PTHR23082:SF0">
    <property type="entry name" value="GENERAL TRANSCRIPTION FACTOR 3C POLYPEPTIDE 3"/>
    <property type="match status" value="1"/>
</dbReference>
<dbReference type="SMART" id="SM00028">
    <property type="entry name" value="TPR"/>
    <property type="match status" value="5"/>
</dbReference>
<accession>A0A0S4TH97</accession>
<evidence type="ECO:0000313" key="1">
    <source>
        <dbReference type="EMBL" id="CUV06117.1"/>
    </source>
</evidence>
<dbReference type="InterPro" id="IPR039340">
    <property type="entry name" value="Tfc4/TFIIIC-102/Sfc4"/>
</dbReference>
<proteinExistence type="predicted"/>
<dbReference type="GO" id="GO:0006383">
    <property type="term" value="P:transcription by RNA polymerase III"/>
    <property type="evidence" value="ECO:0007669"/>
    <property type="project" value="InterPro"/>
</dbReference>
<dbReference type="SUPFAM" id="SSF48452">
    <property type="entry name" value="TPR-like"/>
    <property type="match status" value="2"/>
</dbReference>
<dbReference type="InterPro" id="IPR019734">
    <property type="entry name" value="TPR_rpt"/>
</dbReference>
<name>A0A0S4TH97_CRYHO</name>
<dbReference type="Gene3D" id="1.25.40.10">
    <property type="entry name" value="Tetratricopeptide repeat domain"/>
    <property type="match status" value="3"/>
</dbReference>
<dbReference type="OrthoDB" id="9991317at2759"/>
<dbReference type="Pfam" id="PF13181">
    <property type="entry name" value="TPR_8"/>
    <property type="match status" value="1"/>
</dbReference>
<protein>
    <submittedName>
        <fullName evidence="1">Uncharacterized protein</fullName>
    </submittedName>
</protein>
<gene>
    <name evidence="1" type="ORF">CHUDEA5_1280</name>
</gene>
<dbReference type="VEuPathDB" id="CryptoDB:ChTU502y2012_386g0030"/>
<dbReference type="VEuPathDB" id="CryptoDB:GY17_00003576"/>
<organism evidence="1">
    <name type="scientific">Cryptosporidium hominis</name>
    <dbReference type="NCBI Taxonomy" id="237895"/>
    <lineage>
        <taxon>Eukaryota</taxon>
        <taxon>Sar</taxon>
        <taxon>Alveolata</taxon>
        <taxon>Apicomplexa</taxon>
        <taxon>Conoidasida</taxon>
        <taxon>Coccidia</taxon>
        <taxon>Eucoccidiorida</taxon>
        <taxon>Eimeriorina</taxon>
        <taxon>Cryptosporidiidae</taxon>
        <taxon>Cryptosporidium</taxon>
    </lineage>
</organism>
<dbReference type="Proteomes" id="UP000199752">
    <property type="component" value="Chromosome 5"/>
</dbReference>
<reference evidence="1" key="1">
    <citation type="submission" date="2015-08" db="EMBL/GenBank/DDBJ databases">
        <authorList>
            <person name="Babu N.S."/>
            <person name="Beckwith C.J."/>
            <person name="Beseler K.G."/>
            <person name="Brison A."/>
            <person name="Carone J.V."/>
            <person name="Caskin T.P."/>
            <person name="Diamond M."/>
            <person name="Durham M.E."/>
            <person name="Foxe J.M."/>
            <person name="Go M."/>
            <person name="Henderson B.A."/>
            <person name="Jones I.B."/>
            <person name="McGettigan J.A."/>
            <person name="Micheletti S.J."/>
            <person name="Nasrallah M.E."/>
            <person name="Ortiz D."/>
            <person name="Piller C.R."/>
            <person name="Privatt S.R."/>
            <person name="Schneider S.L."/>
            <person name="Sharp S."/>
            <person name="Smith T.C."/>
            <person name="Stanton J.D."/>
            <person name="Ullery H.E."/>
            <person name="Wilson R.J."/>
            <person name="Serrano M.G."/>
            <person name="Buck G."/>
            <person name="Lee V."/>
            <person name="Wang Y."/>
            <person name="Carvalho R."/>
            <person name="Voegtly L."/>
            <person name="Shi R."/>
            <person name="Duckworth R."/>
            <person name="Johnson A."/>
            <person name="Loviza R."/>
            <person name="Walstead R."/>
            <person name="Shah Z."/>
            <person name="Kiflezghi M."/>
            <person name="Wade K."/>
            <person name="Ball S.L."/>
            <person name="Bradley K.W."/>
            <person name="Asai D.J."/>
            <person name="Bowman C.A."/>
            <person name="Russell D.A."/>
            <person name="Pope W.H."/>
            <person name="Jacobs-Sera D."/>
            <person name="Hendrix R.W."/>
            <person name="Hatfull G.F."/>
        </authorList>
    </citation>
    <scope>NUCLEOTIDE SEQUENCE [LARGE SCALE GENOMIC DNA]</scope>
</reference>
<dbReference type="PANTHER" id="PTHR23082">
    <property type="entry name" value="TRANSCRIPTION INITIATION FACTOR IIIC TFIIIC , POLYPEPTIDE 3-RELATED"/>
    <property type="match status" value="1"/>
</dbReference>
<dbReference type="VEuPathDB" id="CryptoDB:CHUDEA5_1280"/>
<dbReference type="InterPro" id="IPR011990">
    <property type="entry name" value="TPR-like_helical_dom_sf"/>
</dbReference>
<sequence length="933" mass="107267">MNTIHPTTSSLSNGIGDDEQNILELPYMGELLKFGDSGLKNGQSSNILSQFFDNFSEDESDSENMLSLEFSTSKYSNERKRKRELSHRKKTKSQQNISTEIEKLLQRANDAYLEKKFILAIEILEEIVVKAPGLHDPFHMLGLIYEQELDDKEKAIGFYLVAAHLVSTDFFLWRRIGQMSAEIQDWNRAIYCYSKCIKNIEYSENLGGQESAAQLEDEIRFELSNAYYSVNDINRCIQQLKILFWRHPGDPLLGKELARCYHKIGKLSLAAETLESCVDYCDDINIVNMLCEVYIDLKLYQKCVDLIHNYFGKMNTKSNDFNSIFNQPTRHNTNEIIDNQFLKNVPIDIATKYAVANLNFGNYTPALQVSKIINEYNSLEDFIDLHLTLGDAYFQIGKYENANIHFVTVYNSKSFESNVPFNIKYAYSLHKLNLNEDAASVLKKLLEKNKDVSGDFNISRAKTLLASIYSKMGYDSLSEELIYTMKYDEIIQSKDISIPIPQEMRITIVLDLFSDMKKEIAKTTNNIEIQPYLETAITTNIYFEPDNISIYLFADRFANVINEFIIDIKRINQLIYSRKYNGNNKKNSLECIEKDISSTSNYSKHSNETSTLNTSKRLQRANIQLAKVRNELGLITLEGILASESEFWHFLSLGAIFLKYSKKNSIAVELFEKLLNNLKLLCPEMNGDSLNRGKHSLQKLLLTFSFEGGIWRVLLGLLREEFNKKSNKKSVCKVLGSLILMPNLFASKLNKLNNHFILEKETIGETRSWIQRQILNSRDNLELQIITAHLYVFSNRLNQASSEYLKIHRLIPFDDLISLCLGVSLVGVATSKESKNRIFAIIKGFSFIMRYSKGRQSIYINDEIYKAECLYNLGRAFHQINLKSNAINCYIKCINSLSSITDVRSYDFIKLKKMACYNLSLLSKADIFGGILW</sequence>
<dbReference type="EMBL" id="LN877951">
    <property type="protein sequence ID" value="CUV06117.1"/>
    <property type="molecule type" value="Genomic_DNA"/>
</dbReference>
<dbReference type="GO" id="GO:0000127">
    <property type="term" value="C:transcription factor TFIIIC complex"/>
    <property type="evidence" value="ECO:0007669"/>
    <property type="project" value="TreeGrafter"/>
</dbReference>